<gene>
    <name evidence="2" type="ORF">PHYBOEH_007953</name>
</gene>
<dbReference type="InterPro" id="IPR013584">
    <property type="entry name" value="RAP"/>
</dbReference>
<evidence type="ECO:0000313" key="3">
    <source>
        <dbReference type="Proteomes" id="UP000693981"/>
    </source>
</evidence>
<dbReference type="Proteomes" id="UP000693981">
    <property type="component" value="Unassembled WGS sequence"/>
</dbReference>
<dbReference type="EMBL" id="JAGDFL010000045">
    <property type="protein sequence ID" value="KAG7399790.1"/>
    <property type="molecule type" value="Genomic_DNA"/>
</dbReference>
<evidence type="ECO:0000313" key="2">
    <source>
        <dbReference type="EMBL" id="KAG7399790.1"/>
    </source>
</evidence>
<reference evidence="2" key="1">
    <citation type="submission" date="2021-02" db="EMBL/GenBank/DDBJ databases">
        <authorList>
            <person name="Palmer J.M."/>
        </authorList>
    </citation>
    <scope>NUCLEOTIDE SEQUENCE</scope>
    <source>
        <strain evidence="2">SCRP23</strain>
    </source>
</reference>
<organism evidence="2 3">
    <name type="scientific">Phytophthora boehmeriae</name>
    <dbReference type="NCBI Taxonomy" id="109152"/>
    <lineage>
        <taxon>Eukaryota</taxon>
        <taxon>Sar</taxon>
        <taxon>Stramenopiles</taxon>
        <taxon>Oomycota</taxon>
        <taxon>Peronosporomycetes</taxon>
        <taxon>Peronosporales</taxon>
        <taxon>Peronosporaceae</taxon>
        <taxon>Phytophthora</taxon>
    </lineage>
</organism>
<feature type="domain" description="RAP" evidence="1">
    <location>
        <begin position="545"/>
        <end position="605"/>
    </location>
</feature>
<comment type="caution">
    <text evidence="2">The sequence shown here is derived from an EMBL/GenBank/DDBJ whole genome shotgun (WGS) entry which is preliminary data.</text>
</comment>
<keyword evidence="3" id="KW-1185">Reference proteome</keyword>
<dbReference type="OrthoDB" id="2019031at2759"/>
<name>A0A8T1X8J0_9STRA</name>
<proteinExistence type="predicted"/>
<sequence>MRVRLLRRAAASSRRSPLRPLQSLSLAPVNTLANVRSFSFSAAYPTASESAALDDAEDESKPHLVCGKCNTMLSPTKDLVFFKWRNGIHVSSATDESLKNLLPEDSVEEDSSSWRKHKMLCIKCNHQVGTLAHVFSSDKILFRASNVAVQMPENQSPLLSLSGYPSSLLGFTMWSELILMAETQPKLKDLLQIRRVDNIKEISTDNAKLNRRILMAADLQEMLRIVDENSFQLNHLNIRTAIDRAGHLTSTTGSNLTLKLAVPEGNSEAPEDELLALPSPALFPNQLTNPTVLDTKRFWKLMDEAEKLVNFGIASFRTGNSLFNFTSSLMRLGVGRKTILQPVARQTVFLTQAPELRINAHKACMIASAITQVLPKESRREEWVVELLQASSKLALSEFSEGASNESRKRAAEVIVPLARSFAFAESFDEDLFRLMFKEVKSGALDKLDMSSAKLRVLKGKLYQVHLDCELNQRPPEFRLSPALEKECKRVFAAHQTKGKSSSFRVRHLVATALDEIGVKSEASFATKTGYLVDLVLPRQKVAFEINTADCYQAVEPGCEDSDPKTLGFVDLKARHLELLGWTVIQLHADRFQQLESQEDRVMHLSFLLEIATCRPQKATSQNR</sequence>
<accession>A0A8T1X8J0</accession>
<protein>
    <recommendedName>
        <fullName evidence="1">RAP domain-containing protein</fullName>
    </recommendedName>
</protein>
<evidence type="ECO:0000259" key="1">
    <source>
        <dbReference type="Pfam" id="PF08373"/>
    </source>
</evidence>
<dbReference type="AlphaFoldDB" id="A0A8T1X8J0"/>
<dbReference type="Pfam" id="PF08373">
    <property type="entry name" value="RAP"/>
    <property type="match status" value="1"/>
</dbReference>